<keyword evidence="2" id="KW-0472">Membrane</keyword>
<proteinExistence type="predicted"/>
<keyword evidence="2" id="KW-0812">Transmembrane</keyword>
<dbReference type="OrthoDB" id="4966784at2"/>
<feature type="transmembrane region" description="Helical" evidence="2">
    <location>
        <begin position="37"/>
        <end position="56"/>
    </location>
</feature>
<gene>
    <name evidence="3" type="ORF">HMPREF1324_1533</name>
</gene>
<evidence type="ECO:0000256" key="1">
    <source>
        <dbReference type="SAM" id="MobiDB-lite"/>
    </source>
</evidence>
<feature type="compositionally biased region" description="Low complexity" evidence="1">
    <location>
        <begin position="240"/>
        <end position="252"/>
    </location>
</feature>
<reference evidence="3" key="1">
    <citation type="submission" date="2012-03" db="EMBL/GenBank/DDBJ databases">
        <authorList>
            <person name="Durkin A.S."/>
            <person name="McCorrison J."/>
            <person name="Torralba M."/>
            <person name="Gillis M."/>
            <person name="Methe B."/>
            <person name="Sutton G."/>
            <person name="Nelson K.E."/>
        </authorList>
    </citation>
    <scope>NUCLEOTIDE SEQUENCE [LARGE SCALE GENOMIC DNA]</scope>
    <source>
        <strain evidence="3">F0474</strain>
    </source>
</reference>
<evidence type="ECO:0000313" key="4">
    <source>
        <dbReference type="Proteomes" id="UP000004863"/>
    </source>
</evidence>
<keyword evidence="4" id="KW-1185">Reference proteome</keyword>
<feature type="compositionally biased region" description="Basic and acidic residues" evidence="1">
    <location>
        <begin position="294"/>
        <end position="304"/>
    </location>
</feature>
<feature type="transmembrane region" description="Helical" evidence="2">
    <location>
        <begin position="76"/>
        <end position="95"/>
    </location>
</feature>
<keyword evidence="2" id="KW-1133">Transmembrane helix</keyword>
<accession>I0UQA7</accession>
<sequence length="304" mass="31331">MTQTPPSSYLASRLAQASGQPLPNGEALAAFTRRDDALAAFDVLSAAGFPVTALYLVNEGVKQVEYPLQRSYGRMLLSSLMWGIIAGLGCAALTIGDGSDFLGRAASTVPLSVAIFMVWTLVSIRRGGNSRYPMRGEAIPERTTMYALSEYAGQARMILRDTPGFAQAMRSVHGAAYGGGNATQQPGTTGTAAPRTGSTPSAPAGTAGTAAGTESESAKNTTGALSGYGRGASPDAGRVAATDATDSTAPAAESGTEPQGGERAPAQPAAQRFGLRIDDPEEYAKTIRQAPARETPKPKGVKED</sequence>
<dbReference type="PATRIC" id="fig|1125724.3.peg.2128"/>
<evidence type="ECO:0000313" key="3">
    <source>
        <dbReference type="EMBL" id="EID50060.1"/>
    </source>
</evidence>
<comment type="caution">
    <text evidence="3">The sequence shown here is derived from an EMBL/GenBank/DDBJ whole genome shotgun (WGS) entry which is preliminary data.</text>
</comment>
<dbReference type="RefSeq" id="WP_006889181.1">
    <property type="nucleotide sequence ID" value="NZ_AJJQ01000049.1"/>
</dbReference>
<feature type="compositionally biased region" description="Low complexity" evidence="1">
    <location>
        <begin position="182"/>
        <end position="215"/>
    </location>
</feature>
<dbReference type="EMBL" id="AJJQ01000049">
    <property type="protein sequence ID" value="EID50060.1"/>
    <property type="molecule type" value="Genomic_DNA"/>
</dbReference>
<feature type="region of interest" description="Disordered" evidence="1">
    <location>
        <begin position="177"/>
        <end position="304"/>
    </location>
</feature>
<name>I0UQA7_9MICC</name>
<evidence type="ECO:0000256" key="2">
    <source>
        <dbReference type="SAM" id="Phobius"/>
    </source>
</evidence>
<organism evidence="3 4">
    <name type="scientific">Rothia aeria F0474</name>
    <dbReference type="NCBI Taxonomy" id="1125724"/>
    <lineage>
        <taxon>Bacteria</taxon>
        <taxon>Bacillati</taxon>
        <taxon>Actinomycetota</taxon>
        <taxon>Actinomycetes</taxon>
        <taxon>Micrococcales</taxon>
        <taxon>Micrococcaceae</taxon>
        <taxon>Rothia</taxon>
    </lineage>
</organism>
<protein>
    <submittedName>
        <fullName evidence="3">Uncharacterized protein</fullName>
    </submittedName>
</protein>
<dbReference type="Proteomes" id="UP000004863">
    <property type="component" value="Unassembled WGS sequence"/>
</dbReference>
<feature type="transmembrane region" description="Helical" evidence="2">
    <location>
        <begin position="101"/>
        <end position="124"/>
    </location>
</feature>
<feature type="compositionally biased region" description="Basic and acidic residues" evidence="1">
    <location>
        <begin position="275"/>
        <end position="285"/>
    </location>
</feature>
<dbReference type="AlphaFoldDB" id="I0UQA7"/>